<feature type="domain" description="Enoyl reductase (ER)" evidence="7">
    <location>
        <begin position="10"/>
        <end position="341"/>
    </location>
</feature>
<feature type="region of interest" description="Disordered" evidence="6">
    <location>
        <begin position="1"/>
        <end position="24"/>
    </location>
</feature>
<reference evidence="8" key="1">
    <citation type="submission" date="2021-07" db="EMBL/GenBank/DDBJ databases">
        <title>Studies on halocins as antimicrobial molecules from haloarchaea.</title>
        <authorList>
            <person name="Kumar S."/>
            <person name="Khare S.K."/>
        </authorList>
    </citation>
    <scope>NUCLEOTIDE SEQUENCE</scope>
    <source>
        <strain evidence="8">NCIM 5678</strain>
        <plasmid evidence="8">pHl5678-2</plasmid>
    </source>
</reference>
<dbReference type="Pfam" id="PF00107">
    <property type="entry name" value="ADH_zinc_N"/>
    <property type="match status" value="1"/>
</dbReference>
<dbReference type="EMBL" id="CP078065">
    <property type="protein sequence ID" value="UVE52529.1"/>
    <property type="molecule type" value="Genomic_DNA"/>
</dbReference>
<keyword evidence="9" id="KW-1185">Reference proteome</keyword>
<keyword evidence="4" id="KW-0862">Zinc</keyword>
<dbReference type="SMART" id="SM00829">
    <property type="entry name" value="PKS_ER"/>
    <property type="match status" value="1"/>
</dbReference>
<dbReference type="InterPro" id="IPR020843">
    <property type="entry name" value="ER"/>
</dbReference>
<dbReference type="CDD" id="cd05285">
    <property type="entry name" value="sorbitol_DH"/>
    <property type="match status" value="1"/>
</dbReference>
<name>A0ABY5RJJ1_HALLR</name>
<dbReference type="InterPro" id="IPR011032">
    <property type="entry name" value="GroES-like_sf"/>
</dbReference>
<keyword evidence="3" id="KW-0479">Metal-binding</keyword>
<dbReference type="Gene3D" id="3.40.50.720">
    <property type="entry name" value="NAD(P)-binding Rossmann-like Domain"/>
    <property type="match status" value="1"/>
</dbReference>
<sequence>MHVVELTEPGTFEHRERQRPAPGPNEVLVEIRHVGICGSDVHYYEHGRIGDYVVSDPLVLGHESAGVVAEVGSDGSHLEPGDRVALEPGVPCGECAQCRAGTYNLCPDVEFMATPPDDGAFAEYVAWDTDFAYRLPDGVSTRAGALCEPLSVALHATRRAAIDLGETVLVTGAGPIGAMVLKAARAAGAGDIVVSDVVPSKLERAREMGATETVNVSERSLEAAIDDFTRGDGVDVVVEASGATPAIAATTTVVRRGGTVVCIGLSGDNEIPIATNELVDKELDFRGSFRFRNTYPDAISLLERGVIDVEDVIDFEMSMADLTAAFERAQEPDVVKGMVAVGSE</sequence>
<evidence type="ECO:0000256" key="1">
    <source>
        <dbReference type="ARBA" id="ARBA00001947"/>
    </source>
</evidence>
<keyword evidence="5" id="KW-0560">Oxidoreductase</keyword>
<evidence type="ECO:0000313" key="8">
    <source>
        <dbReference type="EMBL" id="UVE52529.1"/>
    </source>
</evidence>
<proteinExistence type="inferred from homology"/>
<evidence type="ECO:0000256" key="5">
    <source>
        <dbReference type="ARBA" id="ARBA00023002"/>
    </source>
</evidence>
<dbReference type="InterPro" id="IPR013149">
    <property type="entry name" value="ADH-like_C"/>
</dbReference>
<dbReference type="SUPFAM" id="SSF51735">
    <property type="entry name" value="NAD(P)-binding Rossmann-fold domains"/>
    <property type="match status" value="1"/>
</dbReference>
<keyword evidence="8" id="KW-0614">Plasmid</keyword>
<dbReference type="InterPro" id="IPR036291">
    <property type="entry name" value="NAD(P)-bd_dom_sf"/>
</dbReference>
<protein>
    <submittedName>
        <fullName evidence="8">NAD(P)-dependent alcohol dehydrogenase</fullName>
    </submittedName>
</protein>
<evidence type="ECO:0000256" key="2">
    <source>
        <dbReference type="ARBA" id="ARBA00008072"/>
    </source>
</evidence>
<evidence type="ECO:0000259" key="7">
    <source>
        <dbReference type="SMART" id="SM00829"/>
    </source>
</evidence>
<evidence type="ECO:0000256" key="4">
    <source>
        <dbReference type="ARBA" id="ARBA00022833"/>
    </source>
</evidence>
<evidence type="ECO:0000256" key="6">
    <source>
        <dbReference type="SAM" id="MobiDB-lite"/>
    </source>
</evidence>
<dbReference type="Gene3D" id="3.90.180.10">
    <property type="entry name" value="Medium-chain alcohol dehydrogenases, catalytic domain"/>
    <property type="match status" value="1"/>
</dbReference>
<dbReference type="PANTHER" id="PTHR43161:SF9">
    <property type="entry name" value="SORBITOL DEHYDROGENASE"/>
    <property type="match status" value="1"/>
</dbReference>
<dbReference type="InterPro" id="IPR013154">
    <property type="entry name" value="ADH-like_N"/>
</dbReference>
<dbReference type="Proteomes" id="UP001058330">
    <property type="component" value="Plasmid pHl5678-2"/>
</dbReference>
<organism evidence="8 9">
    <name type="scientific">Haloferax larsenii</name>
    <dbReference type="NCBI Taxonomy" id="302484"/>
    <lineage>
        <taxon>Archaea</taxon>
        <taxon>Methanobacteriati</taxon>
        <taxon>Methanobacteriota</taxon>
        <taxon>Stenosarchaea group</taxon>
        <taxon>Halobacteria</taxon>
        <taxon>Halobacteriales</taxon>
        <taxon>Haloferacaceae</taxon>
        <taxon>Haloferax</taxon>
    </lineage>
</organism>
<dbReference type="PANTHER" id="PTHR43161">
    <property type="entry name" value="SORBITOL DEHYDROGENASE"/>
    <property type="match status" value="1"/>
</dbReference>
<dbReference type="RefSeq" id="WP_258303861.1">
    <property type="nucleotide sequence ID" value="NZ_CP078065.1"/>
</dbReference>
<dbReference type="GeneID" id="74530846"/>
<dbReference type="InterPro" id="IPR045306">
    <property type="entry name" value="SDH-like"/>
</dbReference>
<accession>A0ABY5RJJ1</accession>
<gene>
    <name evidence="8" type="ORF">KU306_17975</name>
</gene>
<evidence type="ECO:0000256" key="3">
    <source>
        <dbReference type="ARBA" id="ARBA00022723"/>
    </source>
</evidence>
<dbReference type="Pfam" id="PF08240">
    <property type="entry name" value="ADH_N"/>
    <property type="match status" value="1"/>
</dbReference>
<comment type="cofactor">
    <cofactor evidence="1">
        <name>Zn(2+)</name>
        <dbReference type="ChEBI" id="CHEBI:29105"/>
    </cofactor>
</comment>
<geneLocation type="plasmid" evidence="8 9">
    <name>pHl5678-2</name>
</geneLocation>
<evidence type="ECO:0000313" key="9">
    <source>
        <dbReference type="Proteomes" id="UP001058330"/>
    </source>
</evidence>
<comment type="similarity">
    <text evidence="2">Belongs to the zinc-containing alcohol dehydrogenase family.</text>
</comment>
<dbReference type="SUPFAM" id="SSF50129">
    <property type="entry name" value="GroES-like"/>
    <property type="match status" value="1"/>
</dbReference>